<accession>A0ABR8VPY8</accession>
<keyword evidence="6" id="KW-1185">Reference proteome</keyword>
<keyword evidence="2" id="KW-0813">Transport</keyword>
<dbReference type="Pfam" id="PF03480">
    <property type="entry name" value="DctP"/>
    <property type="match status" value="1"/>
</dbReference>
<reference evidence="5 6" key="1">
    <citation type="submission" date="2020-08" db="EMBL/GenBank/DDBJ databases">
        <title>A Genomic Blueprint of the Chicken Gut Microbiome.</title>
        <authorList>
            <person name="Gilroy R."/>
            <person name="Ravi A."/>
            <person name="Getino M."/>
            <person name="Pursley I."/>
            <person name="Horton D.L."/>
            <person name="Alikhan N.-F."/>
            <person name="Baker D."/>
            <person name="Gharbi K."/>
            <person name="Hall N."/>
            <person name="Watson M."/>
            <person name="Adriaenssens E.M."/>
            <person name="Foster-Nyarko E."/>
            <person name="Jarju S."/>
            <person name="Secka A."/>
            <person name="Antonio M."/>
            <person name="Oren A."/>
            <person name="Chaudhuri R."/>
            <person name="La Ragione R.M."/>
            <person name="Hildebrand F."/>
            <person name="Pallen M.J."/>
        </authorList>
    </citation>
    <scope>NUCLEOTIDE SEQUENCE [LARGE SCALE GENOMIC DNA]</scope>
    <source>
        <strain evidence="5 6">Sa1BUA2</strain>
    </source>
</reference>
<dbReference type="InterPro" id="IPR038404">
    <property type="entry name" value="TRAP_DctP_sf"/>
</dbReference>
<dbReference type="EMBL" id="JACSPV010000038">
    <property type="protein sequence ID" value="MBD8006822.1"/>
    <property type="molecule type" value="Genomic_DNA"/>
</dbReference>
<comment type="caution">
    <text evidence="5">The sequence shown here is derived from an EMBL/GenBank/DDBJ whole genome shotgun (WGS) entry which is preliminary data.</text>
</comment>
<evidence type="ECO:0000313" key="5">
    <source>
        <dbReference type="EMBL" id="MBD8006822.1"/>
    </source>
</evidence>
<dbReference type="PANTHER" id="PTHR33376">
    <property type="match status" value="1"/>
</dbReference>
<name>A0ABR8VPY8_9BACI</name>
<dbReference type="CDD" id="cd13603">
    <property type="entry name" value="PBP2_TRAP_Siap_TeaA_like"/>
    <property type="match status" value="1"/>
</dbReference>
<evidence type="ECO:0000256" key="4">
    <source>
        <dbReference type="SAM" id="SignalP"/>
    </source>
</evidence>
<keyword evidence="3 4" id="KW-0732">Signal</keyword>
<feature type="signal peptide" evidence="4">
    <location>
        <begin position="1"/>
        <end position="24"/>
    </location>
</feature>
<evidence type="ECO:0000256" key="2">
    <source>
        <dbReference type="ARBA" id="ARBA00022448"/>
    </source>
</evidence>
<dbReference type="InterPro" id="IPR018389">
    <property type="entry name" value="DctP_fam"/>
</dbReference>
<dbReference type="SUPFAM" id="SSF53850">
    <property type="entry name" value="Periplasmic binding protein-like II"/>
    <property type="match status" value="1"/>
</dbReference>
<evidence type="ECO:0000256" key="1">
    <source>
        <dbReference type="ARBA" id="ARBA00009023"/>
    </source>
</evidence>
<dbReference type="Proteomes" id="UP000648182">
    <property type="component" value="Unassembled WGS sequence"/>
</dbReference>
<proteinExistence type="inferred from homology"/>
<sequence>MKNQLMFILILVLVLMLAACSSGQSGKKSQSDEDVYKLKMNVAFQKGDEGDVVSLSTEKFAKEVYKRTNGRVDIEVFYSAQLLPVDQMLSGLEKGTIDLAYTLPEYYGEYAPTGYYGSLPFLGKDIDEFMKLLREDGIATILEEEFSEHGAKILLYGTPGEYGILSNKPIKSIEDMKGLTIRAGNSLWVNWYQSLGAAPANIPTTDVYQGLQLGTIDAVPYSLNTIEFYNFHEVVSSMTAGIRVSALSSVMISNKTWEKIPEDLQSIILEVAAETEEKNIQFYRDTLDRPYEFAAEKGVEVNTLNEKEYARFVESGQIVWDEFAALSDRTKEISDILKEKLTN</sequence>
<dbReference type="PROSITE" id="PS51257">
    <property type="entry name" value="PROKAR_LIPOPROTEIN"/>
    <property type="match status" value="1"/>
</dbReference>
<feature type="chain" id="PRO_5046032637" evidence="4">
    <location>
        <begin position="25"/>
        <end position="343"/>
    </location>
</feature>
<organism evidence="5 6">
    <name type="scientific">Bacillus norwichensis</name>
    <dbReference type="NCBI Taxonomy" id="2762217"/>
    <lineage>
        <taxon>Bacteria</taxon>
        <taxon>Bacillati</taxon>
        <taxon>Bacillota</taxon>
        <taxon>Bacilli</taxon>
        <taxon>Bacillales</taxon>
        <taxon>Bacillaceae</taxon>
        <taxon>Bacillus</taxon>
    </lineage>
</organism>
<dbReference type="Gene3D" id="3.40.190.170">
    <property type="entry name" value="Bacterial extracellular solute-binding protein, family 7"/>
    <property type="match status" value="1"/>
</dbReference>
<dbReference type="PANTHER" id="PTHR33376:SF7">
    <property type="entry name" value="C4-DICARBOXYLATE-BINDING PROTEIN DCTB"/>
    <property type="match status" value="1"/>
</dbReference>
<evidence type="ECO:0000256" key="3">
    <source>
        <dbReference type="ARBA" id="ARBA00022729"/>
    </source>
</evidence>
<dbReference type="RefSeq" id="WP_191814992.1">
    <property type="nucleotide sequence ID" value="NZ_JACSPV010000038.1"/>
</dbReference>
<gene>
    <name evidence="5" type="ORF">H9631_17265</name>
</gene>
<protein>
    <submittedName>
        <fullName evidence="5">TRAP transporter substrate-binding protein</fullName>
    </submittedName>
</protein>
<evidence type="ECO:0000313" key="6">
    <source>
        <dbReference type="Proteomes" id="UP000648182"/>
    </source>
</evidence>
<comment type="similarity">
    <text evidence="1">Belongs to the bacterial solute-binding protein 7 family.</text>
</comment>
<dbReference type="NCBIfam" id="NF037995">
    <property type="entry name" value="TRAP_S1"/>
    <property type="match status" value="1"/>
</dbReference>